<reference evidence="1" key="1">
    <citation type="submission" date="2021-12" db="EMBL/GenBank/DDBJ databases">
        <title>Curvularia clavata genome.</title>
        <authorList>
            <person name="Cao Y."/>
        </authorList>
    </citation>
    <scope>NUCLEOTIDE SEQUENCE</scope>
    <source>
        <strain evidence="1">Yc1106</strain>
    </source>
</reference>
<protein>
    <submittedName>
        <fullName evidence="1">Uncharacterized protein</fullName>
    </submittedName>
</protein>
<keyword evidence="2" id="KW-1185">Reference proteome</keyword>
<organism evidence="1 2">
    <name type="scientific">Curvularia clavata</name>
    <dbReference type="NCBI Taxonomy" id="95742"/>
    <lineage>
        <taxon>Eukaryota</taxon>
        <taxon>Fungi</taxon>
        <taxon>Dikarya</taxon>
        <taxon>Ascomycota</taxon>
        <taxon>Pezizomycotina</taxon>
        <taxon>Dothideomycetes</taxon>
        <taxon>Pleosporomycetidae</taxon>
        <taxon>Pleosporales</taxon>
        <taxon>Pleosporineae</taxon>
        <taxon>Pleosporaceae</taxon>
        <taxon>Curvularia</taxon>
    </lineage>
</organism>
<gene>
    <name evidence="1" type="ORF">yc1106_07611</name>
</gene>
<dbReference type="EMBL" id="CP089278">
    <property type="protein sequence ID" value="USP80337.1"/>
    <property type="molecule type" value="Genomic_DNA"/>
</dbReference>
<dbReference type="AlphaFoldDB" id="A0A9Q8ZBY4"/>
<dbReference type="VEuPathDB" id="FungiDB:yc1106_07611"/>
<accession>A0A9Q8ZBY4</accession>
<evidence type="ECO:0000313" key="1">
    <source>
        <dbReference type="EMBL" id="USP80337.1"/>
    </source>
</evidence>
<sequence>MAVRSCSKITFELDRRFWALDHDQSMSLLRLYDEGRSLMTSYRRKTQEITTNTKIVLSEFRKNIDNESIDRASTLIPNEADGLVSMAQEGQLMMSGGFTHTRLEMELRAIDKQLDDIATKCSEIQLCPALVQPILSTLPRELRDYIYDLLWSSHDIKCVDKVMSSVPAGIRYQNQPAVHLPDLPVPIFANPSLVGTEFAAEFALRYVRALTAAEIDHRCVRAHLNRDRFGSLHFPFKRFINCLTITVGCDSFGFIESFAEAAWRDSLDALLTLKDDRSIKIIIYLSTWMQYRVRLFEVLEVTRPFFYKFRENSMNVKVFGYDFFNPIEDDTGDIYSEQLNHYFDRTPEEWLDMKAKEIKEIPDAKQRRACKGVRNPGFRRNPS</sequence>
<dbReference type="OrthoDB" id="3781480at2759"/>
<proteinExistence type="predicted"/>
<name>A0A9Q8ZBY4_CURCL</name>
<evidence type="ECO:0000313" key="2">
    <source>
        <dbReference type="Proteomes" id="UP001056012"/>
    </source>
</evidence>
<dbReference type="Proteomes" id="UP001056012">
    <property type="component" value="Chromosome 5"/>
</dbReference>